<dbReference type="Gene3D" id="1.20.930.20">
    <property type="entry name" value="Adaptor protein Cbl, N-terminal domain"/>
    <property type="match status" value="1"/>
</dbReference>
<dbReference type="InParanoid" id="A8NII8"/>
<evidence type="ECO:0000259" key="3">
    <source>
        <dbReference type="Pfam" id="PF24883"/>
    </source>
</evidence>
<dbReference type="InterPro" id="IPR056884">
    <property type="entry name" value="NPHP3-like_N"/>
</dbReference>
<dbReference type="InterPro" id="IPR027417">
    <property type="entry name" value="P-loop_NTPase"/>
</dbReference>
<dbReference type="OrthoDB" id="3261813at2759"/>
<dbReference type="KEGG" id="cci:CC1G_09419"/>
<keyword evidence="1" id="KW-0677">Repeat</keyword>
<feature type="domain" description="Nephrocystin 3-like N-terminal" evidence="3">
    <location>
        <begin position="368"/>
        <end position="512"/>
    </location>
</feature>
<evidence type="ECO:0000256" key="1">
    <source>
        <dbReference type="ARBA" id="ARBA00022737"/>
    </source>
</evidence>
<dbReference type="VEuPathDB" id="FungiDB:CC1G_09419"/>
<proteinExistence type="predicted"/>
<evidence type="ECO:0000313" key="4">
    <source>
        <dbReference type="EMBL" id="EAU87800.2"/>
    </source>
</evidence>
<dbReference type="OMA" id="FIDETEH"/>
<dbReference type="PANTHER" id="PTHR10039">
    <property type="entry name" value="AMELOGENIN"/>
    <property type="match status" value="1"/>
</dbReference>
<sequence>MKKQKPRRRDRVLKFFGFSSRGSESTRMALSLPDPKENIVERTTYHAPGKPFKRSQSVEKDMAVLSTIYLLQDSDRLRAVILLLVQISRNDIEGRLSTVLNTCAEFCERLIRLADEGLTRPDEVAESFYRTVEMVRESTADTTPPLLEIVNQSIDSLASSHPMLSASRSPRAQHPIVKAALGTGVTILDIFKEASESAGVPGIKAIVGSVLSLFKAAQQTQFNYEDIHSLALTAGEFALAAAEACSTMGEVSEEVEQLIARFEGKLRPIVERCRELNHNSILWCFLQNSNHKRELEGLAAELNAAVHQFQNSNLLRLQVRIDGVGTQVGAHCERADYVTFNQLPQHPDVSGLRRDYFRGSRQDTIAHISGWLDGSKEPLLWLHGPLGMGKSTLAHHLAQELRKCDRLAASAFLTAVSPDTGPETLVKILASEIGRMHPRAVSAIVTTIKSCAGLPLQDHLERYIHQPIRSLCYPYPLVILLDALDEWKHYRSLIQLLSHVDPSIVRFIVTSRENALNSAWKNLEAVPHQTYAFPPVSDEVLKSYIEHHFNSIDWGHGGNPDDRYIAKIANKADGLFVWVATVFAILNNILDNATPQQRLEQIMDSQRNVSSADGLYNLYYDAILRLFPVPENQEVFRRFFGLTTVLQETLSLSDFASLSGLTPTMVEGVQALLSALRTRGSFHRDKVQPASALYHLSFIEFIHSEGSKASPPAFSISHRDCHSLLGERCLELTFRGFLPYPSTAGSIPQPRNPRRYACLYWPMHLSTGTGRRPADWAQTSHFKLLEGTEANGAMDQWAIMVGNLLYPNAELERTQEQPTILLYLGLMVREKEGGAATPFGMQCLEVAVRLRPDAVHIWDILADFHHDLFLKSRDAAHIIAAVDARSYAIQRCSSSDPNWPTLLSHYMESLWAHFHEFQQISDVQLAVDLAERWLSDPQRDRQFDRDISTNLAAFLHARSRYHGSGLDLDRSIRLLQEVLESEATPSPSTASRANIIGNLAMSFLVRFERHGSSSDLEDAIRLFQEAHGLDEVTHMRNFAAALHTRSQLNRSISDLEEAIKLIERVLEVTPAPRPERPNALETLAAMLCSRWDDLGTISDLEEAIRLIQEALELLPTTHPTRPTSLHHLASVFNHRFRHSGSSLDLEKSIQLHREALELQTQSRLNPPDSESLHFMAQALFSRSMHFESDSDLVEAIRLFREVLVLAPDSHRRRRFWMINLATALKESSEPQDLEEAIQIFRQLMSFSGDHVLRPQLLANFADALHKHAYPPGGRVCIVSDLEEGIRLQREAVELVPASQKRRRPLLVTGLGNMLRTRYTLVYLESQRSHTAGEGRFGIKNNPPNSYQLP</sequence>
<dbReference type="PROSITE" id="PS50005">
    <property type="entry name" value="TPR"/>
    <property type="match status" value="2"/>
</dbReference>
<gene>
    <name evidence="4" type="ORF">CC1G_09419</name>
</gene>
<feature type="repeat" description="TPR" evidence="2">
    <location>
        <begin position="1039"/>
        <end position="1072"/>
    </location>
</feature>
<dbReference type="HOGENOM" id="CLU_006899_0_0_1"/>
<dbReference type="GeneID" id="6010509"/>
<keyword evidence="5" id="KW-1185">Reference proteome</keyword>
<evidence type="ECO:0000313" key="5">
    <source>
        <dbReference type="Proteomes" id="UP000001861"/>
    </source>
</evidence>
<dbReference type="SUPFAM" id="SSF52540">
    <property type="entry name" value="P-loop containing nucleoside triphosphate hydrolases"/>
    <property type="match status" value="1"/>
</dbReference>
<dbReference type="CDD" id="cd21037">
    <property type="entry name" value="MLKL_NTD"/>
    <property type="match status" value="1"/>
</dbReference>
<dbReference type="InterPro" id="IPR036537">
    <property type="entry name" value="Adaptor_Cbl_N_dom_sf"/>
</dbReference>
<dbReference type="EMBL" id="AACS02000010">
    <property type="protein sequence ID" value="EAU87800.2"/>
    <property type="molecule type" value="Genomic_DNA"/>
</dbReference>
<dbReference type="eggNOG" id="KOG4626">
    <property type="taxonomic scope" value="Eukaryota"/>
</dbReference>
<dbReference type="Gene3D" id="3.40.50.300">
    <property type="entry name" value="P-loop containing nucleotide triphosphate hydrolases"/>
    <property type="match status" value="1"/>
</dbReference>
<keyword evidence="2" id="KW-0802">TPR repeat</keyword>
<organism evidence="4 5">
    <name type="scientific">Coprinopsis cinerea (strain Okayama-7 / 130 / ATCC MYA-4618 / FGSC 9003)</name>
    <name type="common">Inky cap fungus</name>
    <name type="synonym">Hormographiella aspergillata</name>
    <dbReference type="NCBI Taxonomy" id="240176"/>
    <lineage>
        <taxon>Eukaryota</taxon>
        <taxon>Fungi</taxon>
        <taxon>Dikarya</taxon>
        <taxon>Basidiomycota</taxon>
        <taxon>Agaricomycotina</taxon>
        <taxon>Agaricomycetes</taxon>
        <taxon>Agaricomycetidae</taxon>
        <taxon>Agaricales</taxon>
        <taxon>Agaricineae</taxon>
        <taxon>Psathyrellaceae</taxon>
        <taxon>Coprinopsis</taxon>
    </lineage>
</organism>
<dbReference type="SUPFAM" id="SSF48452">
    <property type="entry name" value="TPR-like"/>
    <property type="match status" value="1"/>
</dbReference>
<dbReference type="InterPro" id="IPR059179">
    <property type="entry name" value="MLKL-like_MCAfunc"/>
</dbReference>
<dbReference type="InterPro" id="IPR011990">
    <property type="entry name" value="TPR-like_helical_dom_sf"/>
</dbReference>
<accession>A8NII8</accession>
<reference evidence="4 5" key="1">
    <citation type="journal article" date="2010" name="Proc. Natl. Acad. Sci. U.S.A.">
        <title>Insights into evolution of multicellular fungi from the assembled chromosomes of the mushroom Coprinopsis cinerea (Coprinus cinereus).</title>
        <authorList>
            <person name="Stajich J.E."/>
            <person name="Wilke S.K."/>
            <person name="Ahren D."/>
            <person name="Au C.H."/>
            <person name="Birren B.W."/>
            <person name="Borodovsky M."/>
            <person name="Burns C."/>
            <person name="Canback B."/>
            <person name="Casselton L.A."/>
            <person name="Cheng C.K."/>
            <person name="Deng J."/>
            <person name="Dietrich F.S."/>
            <person name="Fargo D.C."/>
            <person name="Farman M.L."/>
            <person name="Gathman A.C."/>
            <person name="Goldberg J."/>
            <person name="Guigo R."/>
            <person name="Hoegger P.J."/>
            <person name="Hooker J.B."/>
            <person name="Huggins A."/>
            <person name="James T.Y."/>
            <person name="Kamada T."/>
            <person name="Kilaru S."/>
            <person name="Kodira C."/>
            <person name="Kues U."/>
            <person name="Kupfer D."/>
            <person name="Kwan H.S."/>
            <person name="Lomsadze A."/>
            <person name="Li W."/>
            <person name="Lilly W.W."/>
            <person name="Ma L.J."/>
            <person name="Mackey A.J."/>
            <person name="Manning G."/>
            <person name="Martin F."/>
            <person name="Muraguchi H."/>
            <person name="Natvig D.O."/>
            <person name="Palmerini H."/>
            <person name="Ramesh M.A."/>
            <person name="Rehmeyer C.J."/>
            <person name="Roe B.A."/>
            <person name="Shenoy N."/>
            <person name="Stanke M."/>
            <person name="Ter-Hovhannisyan V."/>
            <person name="Tunlid A."/>
            <person name="Velagapudi R."/>
            <person name="Vision T.J."/>
            <person name="Zeng Q."/>
            <person name="Zolan M.E."/>
            <person name="Pukkila P.J."/>
        </authorList>
    </citation>
    <scope>NUCLEOTIDE SEQUENCE [LARGE SCALE GENOMIC DNA]</scope>
    <source>
        <strain evidence="5">Okayama-7 / 130 / ATCC MYA-4618 / FGSC 9003</strain>
    </source>
</reference>
<dbReference type="RefSeq" id="XP_001834005.2">
    <property type="nucleotide sequence ID" value="XM_001833953.2"/>
</dbReference>
<dbReference type="STRING" id="240176.A8NII8"/>
<dbReference type="GO" id="GO:0007166">
    <property type="term" value="P:cell surface receptor signaling pathway"/>
    <property type="evidence" value="ECO:0007669"/>
    <property type="project" value="InterPro"/>
</dbReference>
<comment type="caution">
    <text evidence="4">The sequence shown here is derived from an EMBL/GenBank/DDBJ whole genome shotgun (WGS) entry which is preliminary data.</text>
</comment>
<dbReference type="Gene3D" id="1.25.40.10">
    <property type="entry name" value="Tetratricopeptide repeat domain"/>
    <property type="match status" value="2"/>
</dbReference>
<dbReference type="Proteomes" id="UP000001861">
    <property type="component" value="Unassembled WGS sequence"/>
</dbReference>
<name>A8NII8_COPC7</name>
<dbReference type="InterPro" id="IPR019734">
    <property type="entry name" value="TPR_rpt"/>
</dbReference>
<dbReference type="Pfam" id="PF24883">
    <property type="entry name" value="NPHP3_N"/>
    <property type="match status" value="1"/>
</dbReference>
<evidence type="ECO:0000256" key="2">
    <source>
        <dbReference type="PROSITE-ProRule" id="PRU00339"/>
    </source>
</evidence>
<protein>
    <recommendedName>
        <fullName evidence="3">Nephrocystin 3-like N-terminal domain-containing protein</fullName>
    </recommendedName>
</protein>
<feature type="repeat" description="TPR" evidence="2">
    <location>
        <begin position="1176"/>
        <end position="1209"/>
    </location>
</feature>